<organism evidence="3 4">
    <name type="scientific">Streptomyces zinciresistens K42</name>
    <dbReference type="NCBI Taxonomy" id="700597"/>
    <lineage>
        <taxon>Bacteria</taxon>
        <taxon>Bacillati</taxon>
        <taxon>Actinomycetota</taxon>
        <taxon>Actinomycetes</taxon>
        <taxon>Kitasatosporales</taxon>
        <taxon>Streptomycetaceae</taxon>
        <taxon>Streptomyces</taxon>
    </lineage>
</organism>
<feature type="compositionally biased region" description="Basic residues" evidence="1">
    <location>
        <begin position="31"/>
        <end position="43"/>
    </location>
</feature>
<keyword evidence="4" id="KW-1185">Reference proteome</keyword>
<gene>
    <name evidence="3" type="ORF">SZN_25984</name>
</gene>
<feature type="region of interest" description="Disordered" evidence="1">
    <location>
        <begin position="64"/>
        <end position="89"/>
    </location>
</feature>
<evidence type="ECO:0000256" key="1">
    <source>
        <dbReference type="SAM" id="MobiDB-lite"/>
    </source>
</evidence>
<feature type="transmembrane region" description="Helical" evidence="2">
    <location>
        <begin position="45"/>
        <end position="62"/>
    </location>
</feature>
<accession>G2GI57</accession>
<proteinExistence type="predicted"/>
<dbReference type="Proteomes" id="UP000004217">
    <property type="component" value="Unassembled WGS sequence"/>
</dbReference>
<sequence length="89" mass="8984">MSVTTQEREAPGTARDTGTAQAYAPGAGRRLGSRGRHRRPRSRKALLAAGGLALAAGVLSLMRPAPDSAAPRLGTADPGRPGVAVGTRG</sequence>
<evidence type="ECO:0000313" key="3">
    <source>
        <dbReference type="EMBL" id="EGX56789.1"/>
    </source>
</evidence>
<dbReference type="AlphaFoldDB" id="G2GI57"/>
<feature type="compositionally biased region" description="Basic and acidic residues" evidence="1">
    <location>
        <begin position="1"/>
        <end position="10"/>
    </location>
</feature>
<feature type="non-terminal residue" evidence="3">
    <location>
        <position position="89"/>
    </location>
</feature>
<evidence type="ECO:0000313" key="4">
    <source>
        <dbReference type="Proteomes" id="UP000004217"/>
    </source>
</evidence>
<protein>
    <submittedName>
        <fullName evidence="3">Uncharacterized protein</fullName>
    </submittedName>
</protein>
<reference evidence="3 4" key="1">
    <citation type="submission" date="2011-08" db="EMBL/GenBank/DDBJ databases">
        <authorList>
            <person name="Lin Y."/>
            <person name="Hao X."/>
            <person name="Johnstone L."/>
            <person name="Miller S.J."/>
            <person name="Wei G."/>
            <person name="Rensing C."/>
        </authorList>
    </citation>
    <scope>NUCLEOTIDE SEQUENCE [LARGE SCALE GENOMIC DNA]</scope>
    <source>
        <strain evidence="3 4">K42</strain>
    </source>
</reference>
<feature type="region of interest" description="Disordered" evidence="1">
    <location>
        <begin position="1"/>
        <end position="43"/>
    </location>
</feature>
<keyword evidence="2" id="KW-0812">Transmembrane</keyword>
<comment type="caution">
    <text evidence="3">The sequence shown here is derived from an EMBL/GenBank/DDBJ whole genome shotgun (WGS) entry which is preliminary data.</text>
</comment>
<evidence type="ECO:0000256" key="2">
    <source>
        <dbReference type="SAM" id="Phobius"/>
    </source>
</evidence>
<dbReference type="EMBL" id="AGBF01000122">
    <property type="protein sequence ID" value="EGX56789.1"/>
    <property type="molecule type" value="Genomic_DNA"/>
</dbReference>
<keyword evidence="2" id="KW-1133">Transmembrane helix</keyword>
<keyword evidence="2" id="KW-0472">Membrane</keyword>
<name>G2GI57_9ACTN</name>